<accession>A0A7J7LDT8</accession>
<dbReference type="AlphaFoldDB" id="A0A7J7LDT8"/>
<dbReference type="InterPro" id="IPR057060">
    <property type="entry name" value="MBTPS1_3rd"/>
</dbReference>
<gene>
    <name evidence="2" type="ORF">GIB67_013977</name>
</gene>
<evidence type="ECO:0000313" key="2">
    <source>
        <dbReference type="EMBL" id="KAF6140684.1"/>
    </source>
</evidence>
<evidence type="ECO:0000313" key="3">
    <source>
        <dbReference type="Proteomes" id="UP000541444"/>
    </source>
</evidence>
<proteinExistence type="predicted"/>
<keyword evidence="3" id="KW-1185">Reference proteome</keyword>
<reference evidence="2 3" key="1">
    <citation type="journal article" date="2020" name="IScience">
        <title>Genome Sequencing of the Endangered Kingdonia uniflora (Circaeasteraceae, Ranunculales) Reveals Potential Mechanisms of Evolutionary Specialization.</title>
        <authorList>
            <person name="Sun Y."/>
            <person name="Deng T."/>
            <person name="Zhang A."/>
            <person name="Moore M.J."/>
            <person name="Landis J.B."/>
            <person name="Lin N."/>
            <person name="Zhang H."/>
            <person name="Zhang X."/>
            <person name="Huang J."/>
            <person name="Zhang X."/>
            <person name="Sun H."/>
            <person name="Wang H."/>
        </authorList>
    </citation>
    <scope>NUCLEOTIDE SEQUENCE [LARGE SCALE GENOMIC DNA]</scope>
    <source>
        <strain evidence="2">TB1705</strain>
        <tissue evidence="2">Leaf</tissue>
    </source>
</reference>
<dbReference type="OrthoDB" id="1740355at2759"/>
<dbReference type="Pfam" id="PF23094">
    <property type="entry name" value="MBTPS1_3rd"/>
    <property type="match status" value="1"/>
</dbReference>
<organism evidence="2 3">
    <name type="scientific">Kingdonia uniflora</name>
    <dbReference type="NCBI Taxonomy" id="39325"/>
    <lineage>
        <taxon>Eukaryota</taxon>
        <taxon>Viridiplantae</taxon>
        <taxon>Streptophyta</taxon>
        <taxon>Embryophyta</taxon>
        <taxon>Tracheophyta</taxon>
        <taxon>Spermatophyta</taxon>
        <taxon>Magnoliopsida</taxon>
        <taxon>Ranunculales</taxon>
        <taxon>Circaeasteraceae</taxon>
        <taxon>Kingdonia</taxon>
    </lineage>
</organism>
<evidence type="ECO:0000259" key="1">
    <source>
        <dbReference type="Pfam" id="PF23094"/>
    </source>
</evidence>
<sequence length="218" mass="24489">MFCLCSYGRVKPNIVAYGQEIMGSKISTGQEQVRQVPVVVGVVCLLVCVIPENKRRDILNLASVKQASVEGIAKLSCPNMYEQGAGRVDLLESYEILKRYRSRASIFPSILDYTDHPYSWPFSRQLLYAGEMSIIFNATLLNEMGLIGYVEGQPTWHPSNDEENLLSIHFYSKIIWPWTSYLALYMQIKDEGAQFSGLIEGNVTVNIFSPPPPGEKGQ</sequence>
<dbReference type="Proteomes" id="UP000541444">
    <property type="component" value="Unassembled WGS sequence"/>
</dbReference>
<protein>
    <recommendedName>
        <fullName evidence="1">MBTPS1 third domain-containing protein</fullName>
    </recommendedName>
</protein>
<name>A0A7J7LDT8_9MAGN</name>
<dbReference type="EMBL" id="JACGCM010002358">
    <property type="protein sequence ID" value="KAF6140684.1"/>
    <property type="molecule type" value="Genomic_DNA"/>
</dbReference>
<comment type="caution">
    <text evidence="2">The sequence shown here is derived from an EMBL/GenBank/DDBJ whole genome shotgun (WGS) entry which is preliminary data.</text>
</comment>
<feature type="domain" description="MBTPS1 third" evidence="1">
    <location>
        <begin position="107"/>
        <end position="216"/>
    </location>
</feature>